<dbReference type="AlphaFoldDB" id="C4K716"/>
<accession>C4K716</accession>
<evidence type="ECO:0000313" key="2">
    <source>
        <dbReference type="Proteomes" id="UP000002334"/>
    </source>
</evidence>
<protein>
    <submittedName>
        <fullName evidence="1">Uncharacterized protein</fullName>
    </submittedName>
</protein>
<name>C4K716_HAMD5</name>
<organism evidence="1 2">
    <name type="scientific">Hamiltonella defensa subsp. Acyrthosiphon pisum (strain 5AT)</name>
    <dbReference type="NCBI Taxonomy" id="572265"/>
    <lineage>
        <taxon>Bacteria</taxon>
        <taxon>Pseudomonadati</taxon>
        <taxon>Pseudomonadota</taxon>
        <taxon>Gammaproteobacteria</taxon>
        <taxon>Enterobacterales</taxon>
        <taxon>Enterobacteriaceae</taxon>
        <taxon>aphid secondary symbionts</taxon>
        <taxon>Candidatus Williamhamiltonella</taxon>
    </lineage>
</organism>
<proteinExistence type="predicted"/>
<sequence length="36" mass="4445">MLNFFQKINELKKRRDLSELKNKMMIFIVFNKSINI</sequence>
<keyword evidence="2" id="KW-1185">Reference proteome</keyword>
<dbReference type="Proteomes" id="UP000002334">
    <property type="component" value="Chromosome"/>
</dbReference>
<reference evidence="1 2" key="1">
    <citation type="journal article" date="2009" name="Proc. Natl. Acad. Sci. U.S.A.">
        <title>Hamiltonella defensa, genome evolution of protective bacterial endosymbiont from pathogenic ancestors.</title>
        <authorList>
            <person name="Degnan P.H."/>
            <person name="Yu Y."/>
            <person name="Sisneros N."/>
            <person name="Wing R.A."/>
            <person name="Moran N.A."/>
        </authorList>
    </citation>
    <scope>NUCLEOTIDE SEQUENCE [LARGE SCALE GENOMIC DNA]</scope>
    <source>
        <strain evidence="2">5AT</strain>
    </source>
</reference>
<dbReference type="HOGENOM" id="CLU_3356557_0_0_6"/>
<dbReference type="KEGG" id="hde:HDEF_1763"/>
<gene>
    <name evidence="1" type="ordered locus">HDEF_1763</name>
</gene>
<evidence type="ECO:0000313" key="1">
    <source>
        <dbReference type="EMBL" id="ACQ68359.1"/>
    </source>
</evidence>
<dbReference type="EMBL" id="CP001277">
    <property type="protein sequence ID" value="ACQ68359.1"/>
    <property type="molecule type" value="Genomic_DNA"/>
</dbReference>
<dbReference type="STRING" id="572265.HDEF_1763"/>